<dbReference type="InterPro" id="IPR011545">
    <property type="entry name" value="DEAD/DEAH_box_helicase_dom"/>
</dbReference>
<evidence type="ECO:0000259" key="5">
    <source>
        <dbReference type="PROSITE" id="PS51194"/>
    </source>
</evidence>
<dbReference type="InterPro" id="IPR014001">
    <property type="entry name" value="Helicase_ATP-bd"/>
</dbReference>
<name>A0ABT4Z6C6_HALEZ</name>
<evidence type="ECO:0000256" key="1">
    <source>
        <dbReference type="ARBA" id="ARBA00022741"/>
    </source>
</evidence>
<keyword evidence="6" id="KW-0378">Hydrolase</keyword>
<feature type="region of interest" description="Disordered" evidence="3">
    <location>
        <begin position="1"/>
        <end position="39"/>
    </location>
</feature>
<keyword evidence="7" id="KW-1185">Reference proteome</keyword>
<comment type="caution">
    <text evidence="6">The sequence shown here is derived from an EMBL/GenBank/DDBJ whole genome shotgun (WGS) entry which is preliminary data.</text>
</comment>
<dbReference type="SMART" id="SM00487">
    <property type="entry name" value="DEXDc"/>
    <property type="match status" value="1"/>
</dbReference>
<evidence type="ECO:0000313" key="7">
    <source>
        <dbReference type="Proteomes" id="UP001210528"/>
    </source>
</evidence>
<protein>
    <submittedName>
        <fullName evidence="6">DEAD/DEAH box helicase</fullName>
    </submittedName>
</protein>
<dbReference type="Pfam" id="PF00270">
    <property type="entry name" value="DEAD"/>
    <property type="match status" value="1"/>
</dbReference>
<dbReference type="InterPro" id="IPR018973">
    <property type="entry name" value="MZB"/>
</dbReference>
<dbReference type="Pfam" id="PF00271">
    <property type="entry name" value="Helicase_C"/>
    <property type="match status" value="1"/>
</dbReference>
<dbReference type="CDD" id="cd18797">
    <property type="entry name" value="SF2_C_Hrq"/>
    <property type="match status" value="1"/>
</dbReference>
<evidence type="ECO:0000256" key="3">
    <source>
        <dbReference type="SAM" id="MobiDB-lite"/>
    </source>
</evidence>
<feature type="domain" description="Helicase C-terminal" evidence="5">
    <location>
        <begin position="323"/>
        <end position="492"/>
    </location>
</feature>
<dbReference type="Gene3D" id="3.40.50.300">
    <property type="entry name" value="P-loop containing nucleotide triphosphate hydrolases"/>
    <property type="match status" value="2"/>
</dbReference>
<dbReference type="PROSITE" id="PS51192">
    <property type="entry name" value="HELICASE_ATP_BIND_1"/>
    <property type="match status" value="1"/>
</dbReference>
<dbReference type="Proteomes" id="UP001210528">
    <property type="component" value="Unassembled WGS sequence"/>
</dbReference>
<feature type="domain" description="Helicase ATP-binding" evidence="4">
    <location>
        <begin position="89"/>
        <end position="272"/>
    </location>
</feature>
<dbReference type="InterPro" id="IPR027417">
    <property type="entry name" value="P-loop_NTPase"/>
</dbReference>
<reference evidence="6 7" key="1">
    <citation type="submission" date="2023-01" db="EMBL/GenBank/DDBJ databases">
        <title>Halorubrum ezzemoulense from Santa Pola, Spain.</title>
        <authorList>
            <person name="Feng Y."/>
            <person name="Louyakis A.S."/>
            <person name="Gogarten J.P."/>
        </authorList>
    </citation>
    <scope>NUCLEOTIDE SEQUENCE [LARGE SCALE GENOMIC DNA]</scope>
    <source>
        <strain evidence="6 7">AMM015</strain>
    </source>
</reference>
<organism evidence="6 7">
    <name type="scientific">Halorubrum ezzemoulense</name>
    <name type="common">Halorubrum chaoviator</name>
    <dbReference type="NCBI Taxonomy" id="337243"/>
    <lineage>
        <taxon>Archaea</taxon>
        <taxon>Methanobacteriati</taxon>
        <taxon>Methanobacteriota</taxon>
        <taxon>Stenosarchaea group</taxon>
        <taxon>Halobacteria</taxon>
        <taxon>Halobacteriales</taxon>
        <taxon>Haloferacaceae</taxon>
        <taxon>Halorubrum</taxon>
    </lineage>
</organism>
<dbReference type="EMBL" id="JAQLUK010000024">
    <property type="protein sequence ID" value="MDB2293632.1"/>
    <property type="molecule type" value="Genomic_DNA"/>
</dbReference>
<dbReference type="PANTHER" id="PTHR47957:SF3">
    <property type="entry name" value="ATP-DEPENDENT HELICASE HRQ1"/>
    <property type="match status" value="1"/>
</dbReference>
<proteinExistence type="predicted"/>
<dbReference type="GO" id="GO:0004386">
    <property type="term" value="F:helicase activity"/>
    <property type="evidence" value="ECO:0007669"/>
    <property type="project" value="UniProtKB-KW"/>
</dbReference>
<keyword evidence="1" id="KW-0547">Nucleotide-binding</keyword>
<dbReference type="PANTHER" id="PTHR47957">
    <property type="entry name" value="ATP-DEPENDENT HELICASE HRQ1"/>
    <property type="match status" value="1"/>
</dbReference>
<dbReference type="InterPro" id="IPR001650">
    <property type="entry name" value="Helicase_C-like"/>
</dbReference>
<gene>
    <name evidence="6" type="ORF">PM085_15345</name>
</gene>
<dbReference type="Pfam" id="PF09369">
    <property type="entry name" value="MZB"/>
    <property type="match status" value="1"/>
</dbReference>
<dbReference type="CDD" id="cd17923">
    <property type="entry name" value="DEXHc_Hrq1-like"/>
    <property type="match status" value="1"/>
</dbReference>
<accession>A0ABT4Z6C6</accession>
<evidence type="ECO:0000259" key="4">
    <source>
        <dbReference type="PROSITE" id="PS51192"/>
    </source>
</evidence>
<keyword evidence="6" id="KW-0347">Helicase</keyword>
<sequence length="847" mass="93487">MTDSHSPRSEHEISTDTRMLRPDGGTARHREVLSESELKESFPDWREQIRHSERLDAQSAETVAPEDVLQDRLASRLGHDLYSHQAEALELLAADENVVITTSTSSGKTLIYQLQIARNHLANDDATALCLFPTKALTNDQEQALNDRLRGELDLDTHIGTYDGDTKDERKRTVRENANVILTNPAGLNVYLPRHNKDRGWHRFYSNLELVVIDEGHEYGGVMGTHVAWILRRLRRVLAHYGADPQFVITTATIGNPAAHASTLTGAEFSVVSEDGSPRGNRDIVLWEPPLDDETLEGYDDGSGDLMEGFEQARRSSAREASSVTAHLAVNGIQTLQFTTARQGTEIGAKQTVQAVRDHPRDGYIDVEPYHAGLGKRKRRSVENQLKSADLDAVISTNALELGIDIGSVDATVTDSYPGTKQSFWQQIGRAGRGTSDALSVLVGGTDAMDAYILDNPGYLFDDDTVEDAVVSIDNDRVFADHLLAAAAERPLTAEDAPYLGGEDRFREMTAMWQDAGLLEQAGDLDAGGITYAGDRRPQSRISLYGTTGIDYEVVCTNGEIEHDPVATERAYRDYHEGALFLHAGQQYEVTEVDHDQPHPRIHVEEVATTHYTQTLSTKQVQDLDVKDHTSLAGDYDIYFGTGTVRITYGSYMVRDYRTGELIDGPLPTETPPLDLQTELLWVSLPEDHLRTTINALDAPLLEPTERAGDDPRVPMEQARYTYAGGLHAAEHGIIQLAPLELMIDNHDIGGLSTPSHPHETIPGPTWFVHDGIDGGIGFSKAIYEHIETLADRTREHIADCECGRRRGCPLCVMSEDCGNNNDPLDTATGTMILDDLLAAFDTQSER</sequence>
<dbReference type="RefSeq" id="WP_271943792.1">
    <property type="nucleotide sequence ID" value="NZ_JAQLTZ010000010.1"/>
</dbReference>
<evidence type="ECO:0000313" key="6">
    <source>
        <dbReference type="EMBL" id="MDB2293632.1"/>
    </source>
</evidence>
<dbReference type="SUPFAM" id="SSF52540">
    <property type="entry name" value="P-loop containing nucleoside triphosphate hydrolases"/>
    <property type="match status" value="1"/>
</dbReference>
<keyword evidence="2" id="KW-0067">ATP-binding</keyword>
<dbReference type="SMART" id="SM00490">
    <property type="entry name" value="HELICc"/>
    <property type="match status" value="1"/>
</dbReference>
<dbReference type="PROSITE" id="PS51194">
    <property type="entry name" value="HELICASE_CTER"/>
    <property type="match status" value="1"/>
</dbReference>
<evidence type="ECO:0000256" key="2">
    <source>
        <dbReference type="ARBA" id="ARBA00022840"/>
    </source>
</evidence>